<evidence type="ECO:0000256" key="1">
    <source>
        <dbReference type="SAM" id="MobiDB-lite"/>
    </source>
</evidence>
<sequence length="1284" mass="137978">MERTRESKRSAMASSTAAGNGFHRRSRHRTIALRESSGINTRILVSFIIIFSFAFFLFLFLCCSFSKWFYCSFFAEEGVNKRGRSKRLRSSQSRREEGDEHSTEESVGNEQDDDIVQQDAGATATGSVNTTSSFAASDQILRRSYVPPPTLKVTDEMIGVAVPRKARSASVKRSNENCVSASGGGGDRNFRQQSNSPVEPASPSSSSVSVKKKMKAIGDSSETLKSQSSDIEIEIAELLYGLRTSKKNDTSSSKDADKKKVEECNSSHALVPCNSTTAELVSVQTEQSASVHCHGGNAVVNESGSSEAPNDVIGEDKNSGAECGVFTDGRSASPVREKPKWLTELDVEKQNSASTKVVPTVPGTSGQRVGKFEIDLMVRILFVLAFIPIILFPLVFFCQISEDKVPFEQAPPPVMPSPEDDLSKGDVIPETKPWALNLEKKREDSSAKVEDMEKTFKREKTADETEEAKKVTLRERCDVLKHDLEKPNNVNDTSPSIKLEEQNSNKEQYTRLSNPKVEKTAQYSSMPLSTAGSGHPNSLSSVGCTMPSETVFKMDKATGSSTKFEHVKEVPSQPQPKRCATHHYIARNIFLHQQFTKMNALLAPSIGSASLCGTKPNNPSAESLVIGKQSQKHHAVQGKGSSATSDSSLTAVKNSNNANPTDSTQRMQLVLQQGSRPGSTSNLVHAPAYLLPPGQHQASVAAATSQAGLNSTTGALSYNKSHSSGARSLATSSTLPAVAASMSFSYPNFSTSDTPYVTIVQNNGYSFPFSTSLAGANAAIRGANPAQAPQILNGTCYPSQSIHPPQHPQQHPHSQVLVPPSYPNPSTSSSSSSYKQSQGAQFNGNSILTSPPMQSQQSQKQHASLSHHLKHETEVNRDNASSVVNRKSYPQKNVHGHNFTIPAQPVNLSFRPSVISDNVGGNSRNISDKQQQQQASKGGVETTPSQAFAISFGAYNGTNVPSNLNFSAVGQNPMIFHSLPDISWQGYQAASTPHSTQQRPYSITEGKSGGSSSHQEDEKKITHGKSSTNYGPTTLVFDNSSKNVNFMFSPSTGNWPNCTVASSSVTSVSSTAITSAPLSSNASSSQEPSLLHLQKQYGIQQSQQQPAMATWYKAPSTNINSATKFANDIPVFTQTQSKSSTQASNSRSSGRTMDSHLHHAPVITSNAPNLKSYSQEQGRISQGRMQISFGGDYTTPLPPQGQLISNNRPVSTTVAGTPPNGGNLMPNPEGRKVSSSMNTSSVNTQSQQTDNSSAGSGKKSSPVCGRNVPSILSSCPSQLSELKY</sequence>
<feature type="compositionally biased region" description="Basic and acidic residues" evidence="1">
    <location>
        <begin position="93"/>
        <end position="104"/>
    </location>
</feature>
<evidence type="ECO:0008006" key="5">
    <source>
        <dbReference type="Google" id="ProtNLM"/>
    </source>
</evidence>
<evidence type="ECO:0000313" key="4">
    <source>
        <dbReference type="Proteomes" id="UP000289738"/>
    </source>
</evidence>
<feature type="region of interest" description="Disordered" evidence="1">
    <location>
        <begin position="1"/>
        <end position="23"/>
    </location>
</feature>
<feature type="region of interest" description="Disordered" evidence="1">
    <location>
        <begin position="1133"/>
        <end position="1155"/>
    </location>
</feature>
<keyword evidence="2" id="KW-0472">Membrane</keyword>
<comment type="caution">
    <text evidence="3">The sequence shown here is derived from an EMBL/GenBank/DDBJ whole genome shotgun (WGS) entry which is preliminary data.</text>
</comment>
<feature type="region of interest" description="Disordered" evidence="1">
    <location>
        <begin position="791"/>
        <end position="883"/>
    </location>
</feature>
<dbReference type="GO" id="GO:0005634">
    <property type="term" value="C:nucleus"/>
    <property type="evidence" value="ECO:0007669"/>
    <property type="project" value="TreeGrafter"/>
</dbReference>
<evidence type="ECO:0000256" key="2">
    <source>
        <dbReference type="SAM" id="Phobius"/>
    </source>
</evidence>
<feature type="region of interest" description="Disordered" evidence="1">
    <location>
        <begin position="988"/>
        <end position="1032"/>
    </location>
</feature>
<dbReference type="GO" id="GO:0042752">
    <property type="term" value="P:regulation of circadian rhythm"/>
    <property type="evidence" value="ECO:0007669"/>
    <property type="project" value="InterPro"/>
</dbReference>
<feature type="transmembrane region" description="Helical" evidence="2">
    <location>
        <begin position="43"/>
        <end position="63"/>
    </location>
</feature>
<protein>
    <recommendedName>
        <fullName evidence="5">Protein TIME FOR COFFEE</fullName>
    </recommendedName>
</protein>
<dbReference type="EMBL" id="SDMP01000012">
    <property type="protein sequence ID" value="RYR24686.1"/>
    <property type="molecule type" value="Genomic_DNA"/>
</dbReference>
<name>A0A445AE43_ARAHY</name>
<feature type="compositionally biased region" description="Polar residues" evidence="1">
    <location>
        <begin position="1202"/>
        <end position="1215"/>
    </location>
</feature>
<feature type="compositionally biased region" description="Low complexity" evidence="1">
    <location>
        <begin position="194"/>
        <end position="209"/>
    </location>
</feature>
<feature type="compositionally biased region" description="Polar residues" evidence="1">
    <location>
        <begin position="988"/>
        <end position="1001"/>
    </location>
</feature>
<feature type="region of interest" description="Disordered" evidence="1">
    <location>
        <begin position="625"/>
        <end position="664"/>
    </location>
</feature>
<dbReference type="InterPro" id="IPR039317">
    <property type="entry name" value="TIC"/>
</dbReference>
<feature type="region of interest" description="Disordered" evidence="1">
    <location>
        <begin position="84"/>
        <end position="113"/>
    </location>
</feature>
<feature type="compositionally biased region" description="Low complexity" evidence="1">
    <location>
        <begin position="824"/>
        <end position="833"/>
    </location>
</feature>
<dbReference type="Proteomes" id="UP000289738">
    <property type="component" value="Chromosome B02"/>
</dbReference>
<feature type="region of interest" description="Disordered" evidence="1">
    <location>
        <begin position="484"/>
        <end position="517"/>
    </location>
</feature>
<proteinExistence type="predicted"/>
<keyword evidence="4" id="KW-1185">Reference proteome</keyword>
<feature type="compositionally biased region" description="Polar residues" evidence="1">
    <location>
        <begin position="834"/>
        <end position="853"/>
    </location>
</feature>
<feature type="compositionally biased region" description="Polar residues" evidence="1">
    <location>
        <begin position="639"/>
        <end position="664"/>
    </location>
</feature>
<keyword evidence="2" id="KW-1133">Transmembrane helix</keyword>
<accession>A0A445AE43</accession>
<feature type="transmembrane region" description="Helical" evidence="2">
    <location>
        <begin position="376"/>
        <end position="397"/>
    </location>
</feature>
<gene>
    <name evidence="3" type="ORF">Ahy_B02g058202</name>
</gene>
<feature type="compositionally biased region" description="Low complexity" evidence="1">
    <location>
        <begin position="798"/>
        <end position="815"/>
    </location>
</feature>
<dbReference type="PANTHER" id="PTHR34798">
    <property type="entry name" value="PROTEIN TIME FOR COFFEE"/>
    <property type="match status" value="1"/>
</dbReference>
<dbReference type="PANTHER" id="PTHR34798:SF1">
    <property type="entry name" value="TIC-LIKE PROTEIN"/>
    <property type="match status" value="1"/>
</dbReference>
<feature type="compositionally biased region" description="Low complexity" evidence="1">
    <location>
        <begin position="1133"/>
        <end position="1149"/>
    </location>
</feature>
<keyword evidence="2" id="KW-0812">Transmembrane</keyword>
<feature type="compositionally biased region" description="Polar residues" evidence="1">
    <location>
        <begin position="915"/>
        <end position="942"/>
    </location>
</feature>
<feature type="region of interest" description="Disordered" evidence="1">
    <location>
        <begin position="165"/>
        <end position="228"/>
    </location>
</feature>
<feature type="compositionally biased region" description="Low complexity" evidence="1">
    <location>
        <begin position="854"/>
        <end position="864"/>
    </location>
</feature>
<reference evidence="3 4" key="1">
    <citation type="submission" date="2019-01" db="EMBL/GenBank/DDBJ databases">
        <title>Sequencing of cultivated peanut Arachis hypogaea provides insights into genome evolution and oil improvement.</title>
        <authorList>
            <person name="Chen X."/>
        </authorList>
    </citation>
    <scope>NUCLEOTIDE SEQUENCE [LARGE SCALE GENOMIC DNA]</scope>
    <source>
        <strain evidence="4">cv. Fuhuasheng</strain>
        <tissue evidence="3">Leaves</tissue>
    </source>
</reference>
<feature type="compositionally biased region" description="Low complexity" evidence="1">
    <location>
        <begin position="1234"/>
        <end position="1253"/>
    </location>
</feature>
<organism evidence="3 4">
    <name type="scientific">Arachis hypogaea</name>
    <name type="common">Peanut</name>
    <dbReference type="NCBI Taxonomy" id="3818"/>
    <lineage>
        <taxon>Eukaryota</taxon>
        <taxon>Viridiplantae</taxon>
        <taxon>Streptophyta</taxon>
        <taxon>Embryophyta</taxon>
        <taxon>Tracheophyta</taxon>
        <taxon>Spermatophyta</taxon>
        <taxon>Magnoliopsida</taxon>
        <taxon>eudicotyledons</taxon>
        <taxon>Gunneridae</taxon>
        <taxon>Pentapetalae</taxon>
        <taxon>rosids</taxon>
        <taxon>fabids</taxon>
        <taxon>Fabales</taxon>
        <taxon>Fabaceae</taxon>
        <taxon>Papilionoideae</taxon>
        <taxon>50 kb inversion clade</taxon>
        <taxon>dalbergioids sensu lato</taxon>
        <taxon>Dalbergieae</taxon>
        <taxon>Pterocarpus clade</taxon>
        <taxon>Arachis</taxon>
    </lineage>
</organism>
<feature type="region of interest" description="Disordered" evidence="1">
    <location>
        <begin position="912"/>
        <end position="942"/>
    </location>
</feature>
<feature type="region of interest" description="Disordered" evidence="1">
    <location>
        <begin position="1187"/>
        <end position="1284"/>
    </location>
</feature>
<dbReference type="STRING" id="3818.A0A445AE43"/>
<feature type="compositionally biased region" description="Polar residues" evidence="1">
    <location>
        <begin position="1270"/>
        <end position="1284"/>
    </location>
</feature>
<evidence type="ECO:0000313" key="3">
    <source>
        <dbReference type="EMBL" id="RYR24686.1"/>
    </source>
</evidence>